<dbReference type="CDD" id="cd01948">
    <property type="entry name" value="EAL"/>
    <property type="match status" value="1"/>
</dbReference>
<feature type="transmembrane region" description="Helical" evidence="1">
    <location>
        <begin position="12"/>
        <end position="32"/>
    </location>
</feature>
<dbReference type="PROSITE" id="PS50887">
    <property type="entry name" value="GGDEF"/>
    <property type="match status" value="1"/>
</dbReference>
<dbReference type="Gene3D" id="3.30.70.270">
    <property type="match status" value="1"/>
</dbReference>
<dbReference type="SUPFAM" id="SSF55073">
    <property type="entry name" value="Nucleotide cyclase"/>
    <property type="match status" value="1"/>
</dbReference>
<evidence type="ECO:0000313" key="5">
    <source>
        <dbReference type="EMBL" id="MDQ0463862.1"/>
    </source>
</evidence>
<dbReference type="PANTHER" id="PTHR33121">
    <property type="entry name" value="CYCLIC DI-GMP PHOSPHODIESTERASE PDEF"/>
    <property type="match status" value="1"/>
</dbReference>
<dbReference type="EMBL" id="JAUSVS010000002">
    <property type="protein sequence ID" value="MDQ0463862.1"/>
    <property type="molecule type" value="Genomic_DNA"/>
</dbReference>
<name>A0ABU0ISD0_9CAUL</name>
<feature type="domain" description="EAL" evidence="2">
    <location>
        <begin position="507"/>
        <end position="757"/>
    </location>
</feature>
<keyword evidence="1" id="KW-0812">Transmembrane</keyword>
<dbReference type="InterPro" id="IPR001633">
    <property type="entry name" value="EAL_dom"/>
</dbReference>
<dbReference type="PROSITE" id="PS50885">
    <property type="entry name" value="HAMP"/>
    <property type="match status" value="1"/>
</dbReference>
<dbReference type="SUPFAM" id="SSF158472">
    <property type="entry name" value="HAMP domain-like"/>
    <property type="match status" value="1"/>
</dbReference>
<dbReference type="SMART" id="SM00267">
    <property type="entry name" value="GGDEF"/>
    <property type="match status" value="1"/>
</dbReference>
<organism evidence="5 6">
    <name type="scientific">Caulobacter ginsengisoli</name>
    <dbReference type="NCBI Taxonomy" id="400775"/>
    <lineage>
        <taxon>Bacteria</taxon>
        <taxon>Pseudomonadati</taxon>
        <taxon>Pseudomonadota</taxon>
        <taxon>Alphaproteobacteria</taxon>
        <taxon>Caulobacterales</taxon>
        <taxon>Caulobacteraceae</taxon>
        <taxon>Caulobacter</taxon>
    </lineage>
</organism>
<dbReference type="InterPro" id="IPR000160">
    <property type="entry name" value="GGDEF_dom"/>
</dbReference>
<dbReference type="InterPro" id="IPR035919">
    <property type="entry name" value="EAL_sf"/>
</dbReference>
<proteinExistence type="predicted"/>
<evidence type="ECO:0000259" key="4">
    <source>
        <dbReference type="PROSITE" id="PS50887"/>
    </source>
</evidence>
<keyword evidence="6" id="KW-1185">Reference proteome</keyword>
<dbReference type="Pfam" id="PF00563">
    <property type="entry name" value="EAL"/>
    <property type="match status" value="1"/>
</dbReference>
<dbReference type="Proteomes" id="UP001228905">
    <property type="component" value="Unassembled WGS sequence"/>
</dbReference>
<dbReference type="InterPro" id="IPR043128">
    <property type="entry name" value="Rev_trsase/Diguanyl_cyclase"/>
</dbReference>
<dbReference type="Pfam" id="PF14827">
    <property type="entry name" value="dCache_3"/>
    <property type="match status" value="1"/>
</dbReference>
<dbReference type="CDD" id="cd06225">
    <property type="entry name" value="HAMP"/>
    <property type="match status" value="1"/>
</dbReference>
<feature type="transmembrane region" description="Helical" evidence="1">
    <location>
        <begin position="263"/>
        <end position="286"/>
    </location>
</feature>
<dbReference type="InterPro" id="IPR029150">
    <property type="entry name" value="dCache_3"/>
</dbReference>
<dbReference type="Gene3D" id="6.10.340.10">
    <property type="match status" value="1"/>
</dbReference>
<sequence>MFTRLRTKLTVLYAGLFGLALLLIASAVYLAIASNAERQVRGELQASGTVFDRVWALRSQQLRDNADLISKDFGFRAAVATRDAATVRSALDNLKGRVGLETAFLVDMDGNVTGLDAARLDAGVEALWSALDAQDGASGVLMIGGQPYQAISAPVMAPTLTGWVVFATRLDAAQMRSLEQLSAIPLTARVLIRKPDSHWTSGRDTARVDAFVAGRSNAPGELDLSSGAALALAKPLPSLGAASPAVLLLQYPLATAMAPYRPLLITIGVTGLLGILLLIAGSWVLARSLTRPISALDKAVRRLQRGEEADVAIETQDEIGRLAGSFNSMAAEIRERERHITHLALHDSETGLPNRVSLDRGLETLCQSSRRTVFVAALGLDRFQIVRGAIGYELAARLIAEVGGRMMRQHPDRPIGRLSSGILALAFEASSLEDARAFAAALLGDLEQPVTLDGSTVDVSLTIGLAPHADQGAPAIDRASIAVDQARAGHQKIGLFDAQAYGDPASNLSLTSEMMSGLKDGQLFLHHQPKFDLRSRRIGGVEVLARWKHPERGMIRPDLFIGMAEETGHIRPLTEWALTQAIADQARLREAGHALTVSVNLSGRLMSDPDLAQAAIDQIRAAQADICFEITETAVMDNPAVALGIIDAFAANGIGVSIDDYGSGVSSLAYLKQIKANELKIDKAFVSTMADSRRDALLVKSTIDLAHSLGLKVTAEGIETPEVLAMLTGMGCDLAQGYLIAKPMPLAELIGFLDSETAPVARPRRKRA</sequence>
<evidence type="ECO:0000313" key="6">
    <source>
        <dbReference type="Proteomes" id="UP001228905"/>
    </source>
</evidence>
<dbReference type="InterPro" id="IPR029787">
    <property type="entry name" value="Nucleotide_cyclase"/>
</dbReference>
<protein>
    <submittedName>
        <fullName evidence="5">EAL domain-containing protein (Putative c-di-GMP-specific phosphodiesterase class I)/GGDEF domain-containing protein</fullName>
    </submittedName>
</protein>
<dbReference type="PROSITE" id="PS50883">
    <property type="entry name" value="EAL"/>
    <property type="match status" value="1"/>
</dbReference>
<dbReference type="Pfam" id="PF00990">
    <property type="entry name" value="GGDEF"/>
    <property type="match status" value="1"/>
</dbReference>
<keyword evidence="1" id="KW-0472">Membrane</keyword>
<dbReference type="SMART" id="SM00052">
    <property type="entry name" value="EAL"/>
    <property type="match status" value="1"/>
</dbReference>
<gene>
    <name evidence="5" type="ORF">QO010_001633</name>
</gene>
<feature type="domain" description="GGDEF" evidence="4">
    <location>
        <begin position="371"/>
        <end position="498"/>
    </location>
</feature>
<evidence type="ECO:0000259" key="3">
    <source>
        <dbReference type="PROSITE" id="PS50885"/>
    </source>
</evidence>
<evidence type="ECO:0000259" key="2">
    <source>
        <dbReference type="PROSITE" id="PS50883"/>
    </source>
</evidence>
<dbReference type="RefSeq" id="WP_307348088.1">
    <property type="nucleotide sequence ID" value="NZ_JAUSVS010000002.1"/>
</dbReference>
<feature type="domain" description="HAMP" evidence="3">
    <location>
        <begin position="287"/>
        <end position="338"/>
    </location>
</feature>
<dbReference type="InterPro" id="IPR050706">
    <property type="entry name" value="Cyclic-di-GMP_PDE-like"/>
</dbReference>
<dbReference type="InterPro" id="IPR003660">
    <property type="entry name" value="HAMP_dom"/>
</dbReference>
<dbReference type="Gene3D" id="3.20.20.450">
    <property type="entry name" value="EAL domain"/>
    <property type="match status" value="1"/>
</dbReference>
<dbReference type="SMART" id="SM00304">
    <property type="entry name" value="HAMP"/>
    <property type="match status" value="1"/>
</dbReference>
<dbReference type="Pfam" id="PF00672">
    <property type="entry name" value="HAMP"/>
    <property type="match status" value="1"/>
</dbReference>
<reference evidence="5 6" key="1">
    <citation type="submission" date="2023-07" db="EMBL/GenBank/DDBJ databases">
        <title>Genomic Encyclopedia of Type Strains, Phase IV (KMG-IV): sequencing the most valuable type-strain genomes for metagenomic binning, comparative biology and taxonomic classification.</title>
        <authorList>
            <person name="Goeker M."/>
        </authorList>
    </citation>
    <scope>NUCLEOTIDE SEQUENCE [LARGE SCALE GENOMIC DNA]</scope>
    <source>
        <strain evidence="5 6">DSM 18695</strain>
    </source>
</reference>
<dbReference type="PANTHER" id="PTHR33121:SF79">
    <property type="entry name" value="CYCLIC DI-GMP PHOSPHODIESTERASE PDED-RELATED"/>
    <property type="match status" value="1"/>
</dbReference>
<comment type="caution">
    <text evidence="5">The sequence shown here is derived from an EMBL/GenBank/DDBJ whole genome shotgun (WGS) entry which is preliminary data.</text>
</comment>
<evidence type="ECO:0000256" key="1">
    <source>
        <dbReference type="SAM" id="Phobius"/>
    </source>
</evidence>
<dbReference type="SUPFAM" id="SSF141868">
    <property type="entry name" value="EAL domain-like"/>
    <property type="match status" value="1"/>
</dbReference>
<keyword evidence="1" id="KW-1133">Transmembrane helix</keyword>
<accession>A0ABU0ISD0</accession>